<dbReference type="SUPFAM" id="SSF82784">
    <property type="entry name" value="OsmC-like"/>
    <property type="match status" value="1"/>
</dbReference>
<dbReference type="InterPro" id="IPR015946">
    <property type="entry name" value="KH_dom-like_a/b"/>
</dbReference>
<comment type="caution">
    <text evidence="2">The sequence shown here is derived from an EMBL/GenBank/DDBJ whole genome shotgun (WGS) entry which is preliminary data.</text>
</comment>
<dbReference type="EMBL" id="WUMV01000006">
    <property type="protein sequence ID" value="MXN65687.1"/>
    <property type="molecule type" value="Genomic_DNA"/>
</dbReference>
<dbReference type="SUPFAM" id="SSF53474">
    <property type="entry name" value="alpha/beta-Hydrolases"/>
    <property type="match status" value="1"/>
</dbReference>
<dbReference type="InterPro" id="IPR022742">
    <property type="entry name" value="Hydrolase_4"/>
</dbReference>
<dbReference type="Gene3D" id="3.30.300.20">
    <property type="match status" value="1"/>
</dbReference>
<dbReference type="PANTHER" id="PTHR39624">
    <property type="entry name" value="PROTEIN INVOLVED IN RIMO-MEDIATED BETA-METHYLTHIOLATION OF RIBOSOMAL PROTEIN S12 YCAO"/>
    <property type="match status" value="1"/>
</dbReference>
<feature type="domain" description="Serine aminopeptidase S33" evidence="1">
    <location>
        <begin position="49"/>
        <end position="133"/>
    </location>
</feature>
<proteinExistence type="predicted"/>
<organism evidence="2 3">
    <name type="scientific">Stappia sediminis</name>
    <dbReference type="NCBI Taxonomy" id="2692190"/>
    <lineage>
        <taxon>Bacteria</taxon>
        <taxon>Pseudomonadati</taxon>
        <taxon>Pseudomonadota</taxon>
        <taxon>Alphaproteobacteria</taxon>
        <taxon>Hyphomicrobiales</taxon>
        <taxon>Stappiaceae</taxon>
        <taxon>Stappia</taxon>
    </lineage>
</organism>
<dbReference type="InterPro" id="IPR029058">
    <property type="entry name" value="AB_hydrolase_fold"/>
</dbReference>
<accession>A0A7X3S8C7</accession>
<dbReference type="InterPro" id="IPR003718">
    <property type="entry name" value="OsmC/Ohr_fam"/>
</dbReference>
<sequence length="414" mass="44230">MSAKPIRLTFEGAHGAELAARLDLPTGAVEAYALFAHCFTCSKDVAAARKIAEALTRRGIAVLRFDFTGLGGSGGDFGSTNFTSNLEDLRRAADYMREKLDAPKLLIGHSLGGAAMLAVAPDIPEAKAVATIGAPAEADHVTHNFGAKLDEIENDGEAKVSLAGRDFCIQKQFIDDLRSHDVEMRVSHLKKALLVLHAPLDDVVGIENATKIFVAAKHPKSFVSLDTADHLLSNQQDAAYAADVIAAWAGRYIELKDAAADAGEEGVVEVRETGLGKFQAMVQAGPHRLLADEPVSVGGFASGPSPYEFLSAALGACTSMTLRMYADRKNLPLDRVSVEISHAKVHAQDCSDCAEDLQDRDGKIDRFERRIAFEGDLDADTRKRLLEIADKCPVHRTLEAGAAVVTKEAGTAGN</sequence>
<keyword evidence="2" id="KW-0378">Hydrolase</keyword>
<dbReference type="Gene3D" id="3.40.50.1820">
    <property type="entry name" value="alpha/beta hydrolase"/>
    <property type="match status" value="1"/>
</dbReference>
<dbReference type="Pfam" id="PF12146">
    <property type="entry name" value="Hydrolase_4"/>
    <property type="match status" value="1"/>
</dbReference>
<gene>
    <name evidence="2" type="ORF">GR183_12300</name>
</gene>
<keyword evidence="3" id="KW-1185">Reference proteome</keyword>
<dbReference type="InterPro" id="IPR036102">
    <property type="entry name" value="OsmC/Ohrsf"/>
</dbReference>
<protein>
    <submittedName>
        <fullName evidence="2">Alpha/beta fold hydrolase</fullName>
    </submittedName>
</protein>
<name>A0A7X3S8C7_9HYPH</name>
<dbReference type="FunFam" id="3.40.50.1820:FF:000487">
    <property type="entry name" value="Dienelactone hydrolase"/>
    <property type="match status" value="1"/>
</dbReference>
<dbReference type="Pfam" id="PF02566">
    <property type="entry name" value="OsmC"/>
    <property type="match status" value="1"/>
</dbReference>
<dbReference type="RefSeq" id="WP_160775948.1">
    <property type="nucleotide sequence ID" value="NZ_WUMV01000006.1"/>
</dbReference>
<reference evidence="2 3" key="1">
    <citation type="submission" date="2019-12" db="EMBL/GenBank/DDBJ databases">
        <authorList>
            <person name="Li M."/>
        </authorList>
    </citation>
    <scope>NUCLEOTIDE SEQUENCE [LARGE SCALE GENOMIC DNA]</scope>
    <source>
        <strain evidence="2 3">GBMRC 2046</strain>
    </source>
</reference>
<evidence type="ECO:0000313" key="2">
    <source>
        <dbReference type="EMBL" id="MXN65687.1"/>
    </source>
</evidence>
<evidence type="ECO:0000313" key="3">
    <source>
        <dbReference type="Proteomes" id="UP000433101"/>
    </source>
</evidence>
<evidence type="ECO:0000259" key="1">
    <source>
        <dbReference type="Pfam" id="PF12146"/>
    </source>
</evidence>
<dbReference type="GO" id="GO:0016787">
    <property type="term" value="F:hydrolase activity"/>
    <property type="evidence" value="ECO:0007669"/>
    <property type="project" value="UniProtKB-KW"/>
</dbReference>
<dbReference type="AlphaFoldDB" id="A0A7X3S8C7"/>
<dbReference type="Proteomes" id="UP000433101">
    <property type="component" value="Unassembled WGS sequence"/>
</dbReference>
<dbReference type="PANTHER" id="PTHR39624:SF2">
    <property type="entry name" value="OSMC-LIKE PROTEIN"/>
    <property type="match status" value="1"/>
</dbReference>